<dbReference type="InterPro" id="IPR026516">
    <property type="entry name" value="THAP1/10"/>
</dbReference>
<gene>
    <name evidence="11" type="ORF">PBY51_011067</name>
</gene>
<evidence type="ECO:0000256" key="4">
    <source>
        <dbReference type="ARBA" id="ARBA00023125"/>
    </source>
</evidence>
<evidence type="ECO:0000256" key="5">
    <source>
        <dbReference type="ARBA" id="ARBA00047676"/>
    </source>
</evidence>
<feature type="compositionally biased region" description="Basic and acidic residues" evidence="9">
    <location>
        <begin position="636"/>
        <end position="649"/>
    </location>
</feature>
<name>A0AAN7XAI4_ELEMC</name>
<feature type="compositionally biased region" description="Polar residues" evidence="9">
    <location>
        <begin position="614"/>
        <end position="633"/>
    </location>
</feature>
<comment type="caution">
    <text evidence="11">The sequence shown here is derived from an EMBL/GenBank/DDBJ whole genome shotgun (WGS) entry which is preliminary data.</text>
</comment>
<dbReference type="GO" id="GO:0005737">
    <property type="term" value="C:cytoplasm"/>
    <property type="evidence" value="ECO:0007669"/>
    <property type="project" value="InterPro"/>
</dbReference>
<dbReference type="GO" id="GO:0051499">
    <property type="term" value="F:D-aminoacyl-tRNA deacylase activity"/>
    <property type="evidence" value="ECO:0007669"/>
    <property type="project" value="UniProtKB-EC"/>
</dbReference>
<dbReference type="GO" id="GO:0003700">
    <property type="term" value="F:DNA-binding transcription factor activity"/>
    <property type="evidence" value="ECO:0007669"/>
    <property type="project" value="UniProtKB-UniRule"/>
</dbReference>
<dbReference type="GO" id="GO:0005654">
    <property type="term" value="C:nucleoplasm"/>
    <property type="evidence" value="ECO:0007669"/>
    <property type="project" value="UniProtKB-SubCell"/>
</dbReference>
<dbReference type="Pfam" id="PF17921">
    <property type="entry name" value="Integrase_H2C2"/>
    <property type="match status" value="3"/>
</dbReference>
<keyword evidence="8" id="KW-0131">Cell cycle</keyword>
<keyword evidence="8" id="KW-0804">Transcription</keyword>
<proteinExistence type="inferred from homology"/>
<keyword evidence="4 7" id="KW-0238">DNA-binding</keyword>
<keyword evidence="8" id="KW-0539">Nucleus</keyword>
<dbReference type="AlphaFoldDB" id="A0AAN7XAI4"/>
<evidence type="ECO:0000256" key="3">
    <source>
        <dbReference type="ARBA" id="ARBA00022833"/>
    </source>
</evidence>
<dbReference type="EMBL" id="JAUZQC010000016">
    <property type="protein sequence ID" value="KAK5857852.1"/>
    <property type="molecule type" value="Genomic_DNA"/>
</dbReference>
<comment type="similarity">
    <text evidence="8">Belongs to the THAP1 family.</text>
</comment>
<sequence length="1044" mass="118048">MPSFDLLHKVEQFVKHGTFSEDASKTSKKVTKAASKKFIYKDGCLWRSYRGRLLRVVKSDQEVRELMVRFHDNNHHAGRVKVIKEIMLRYYWVGVTKVVKSWIKECAVCQNRSVPEPHEPPVQVCLAYGCDATSYIYPELSFHRFPKVEEQRRRWLAVAQRDEGSLRTKSCLCSKHFEPSCFTLSDEGQMTLSPDAVPTIIPVTAQEDQVPVASDEDFLYSSSVEDLFSAARGRTRSPTDQTSERPAELQEHQYCLPGPDTRDIQKVMEVKRRKTLIEPSFKLFNQIARYLSHRVLPMQNKKSRGSLKRMSKRFGLKDGVLMYTQVSPPVRVLRSRAEVNSILHQFHDDQNHCGLGVCQREITKRFYWDSMTRELARWVSSCQTCINRTKRRWLRCSVQTCPNGCGPVERGLGLTFHKFPLDNTALLRQWLKAVGRPHWHPRLGSSVCSSHFTEDCFDRSGEKVTVRPDAVPTLMVHGGEQETPIRGPIQPGVDEAYFAKYDAVELYLSKQTYPPGLSYVEKNTFRRFCKKYCIKGGRLHIEKGGRLCLILRSRQRVEEALVEFHDELNHLNANKCLRLLNERYFWKTMRPDVVQWINSCSECSRKTKKKKPEIQTQSHTAESPLQTLRSPQNPEDLDRGRDAHDHSDDGENGVVELDEDVGDEESWTTPILEARGENPVPPPSLTPARIPILVHLKTPITFQLSTPIILQPRTSNDPILGRLFQKQTNPSNSVDPVHLNPQIEEQAGPHDQKESVSQARTLHFVKVQNIINSLPESHSAPEITAKHKAPQTRTEAITPPGQSRGLNTQTKSPGSTQQTRKRRRDLDGTSPAKKISSSGLEPVVAPSSKPWPVFTIADSTPAQTAKPPPNVDSATPLQRNRTLQARTVIQQCSEARVKIQPAHDGADAQWAEIQEGLVVYVCFFHGATEEVAHEMASSLMTTKFFRKDTGHSVSVLNLPGSVLFIPQDSLLGEVGPKRSRQYRGGGELWLGGQLFSTLISACREIMSGSLKCRMAGVKVEQGAYGQKQEISLKSAEPLTLLLEF</sequence>
<reference evidence="11 12" key="2">
    <citation type="journal article" date="2023" name="Mol. Biol. Evol.">
        <title>Genomics of Secondarily Temperate Adaptation in the Only Non-Antarctic Icefish.</title>
        <authorList>
            <person name="Rivera-Colon A.G."/>
            <person name="Rayamajhi N."/>
            <person name="Minhas B.F."/>
            <person name="Madrigal G."/>
            <person name="Bilyk K.T."/>
            <person name="Yoon V."/>
            <person name="Hune M."/>
            <person name="Gregory S."/>
            <person name="Cheng C.H.C."/>
            <person name="Catchen J.M."/>
        </authorList>
    </citation>
    <scope>NUCLEOTIDE SEQUENCE [LARGE SCALE GENOMIC DNA]</scope>
    <source>
        <strain evidence="11">JMC-PN-2008</strain>
    </source>
</reference>
<evidence type="ECO:0000259" key="10">
    <source>
        <dbReference type="PROSITE" id="PS50950"/>
    </source>
</evidence>
<dbReference type="Proteomes" id="UP001346869">
    <property type="component" value="Unassembled WGS sequence"/>
</dbReference>
<comment type="function">
    <text evidence="8">DNA-binding transcription regulator that regulates endothelial cell proliferation and G1/S cell-cycle progression. Specifically binds the 5'-[AT]NTNN[GT]GGCA[AGT]-3' core DNA sequence and acts by modulating expression of pRB-E2F cell-cycle target genes.</text>
</comment>
<keyword evidence="8" id="KW-0175">Coiled coil</keyword>
<accession>A0AAN7XAI4</accession>
<evidence type="ECO:0000256" key="9">
    <source>
        <dbReference type="SAM" id="MobiDB-lite"/>
    </source>
</evidence>
<dbReference type="Pfam" id="PF02580">
    <property type="entry name" value="Tyr_Deacylase"/>
    <property type="match status" value="1"/>
</dbReference>
<dbReference type="SMART" id="SM00692">
    <property type="entry name" value="DM3"/>
    <property type="match status" value="2"/>
</dbReference>
<evidence type="ECO:0000313" key="11">
    <source>
        <dbReference type="EMBL" id="KAK5857852.1"/>
    </source>
</evidence>
<evidence type="ECO:0000256" key="1">
    <source>
        <dbReference type="ARBA" id="ARBA00022723"/>
    </source>
</evidence>
<dbReference type="PANTHER" id="PTHR46600">
    <property type="entry name" value="THAP DOMAIN-CONTAINING"/>
    <property type="match status" value="1"/>
</dbReference>
<dbReference type="Gene3D" id="3.50.80.10">
    <property type="entry name" value="D-tyrosyl-tRNA(Tyr) deacylase"/>
    <property type="match status" value="1"/>
</dbReference>
<dbReference type="InterPro" id="IPR038441">
    <property type="entry name" value="THAP_Znf_sf"/>
</dbReference>
<evidence type="ECO:0000256" key="8">
    <source>
        <dbReference type="RuleBase" id="RU369073"/>
    </source>
</evidence>
<keyword evidence="2 7" id="KW-0863">Zinc-finger</keyword>
<feature type="domain" description="THAP-type" evidence="10">
    <location>
        <begin position="389"/>
        <end position="475"/>
    </location>
</feature>
<dbReference type="Pfam" id="PF05485">
    <property type="entry name" value="THAP"/>
    <property type="match status" value="2"/>
</dbReference>
<comment type="catalytic activity">
    <reaction evidence="5">
        <text>glycyl-tRNA(Ala) + H2O = tRNA(Ala) + glycine + H(+)</text>
        <dbReference type="Rhea" id="RHEA:53744"/>
        <dbReference type="Rhea" id="RHEA-COMP:9657"/>
        <dbReference type="Rhea" id="RHEA-COMP:13640"/>
        <dbReference type="ChEBI" id="CHEBI:15377"/>
        <dbReference type="ChEBI" id="CHEBI:15378"/>
        <dbReference type="ChEBI" id="CHEBI:57305"/>
        <dbReference type="ChEBI" id="CHEBI:78442"/>
        <dbReference type="ChEBI" id="CHEBI:78522"/>
        <dbReference type="EC" id="3.1.1.96"/>
    </reaction>
</comment>
<keyword evidence="8" id="KW-0805">Transcription regulation</keyword>
<comment type="subcellular location">
    <subcellularLocation>
        <location evidence="8">Nucleus</location>
        <location evidence="8">Nucleoplasm</location>
    </subcellularLocation>
</comment>
<feature type="region of interest" description="Disordered" evidence="9">
    <location>
        <begin position="773"/>
        <end position="847"/>
    </location>
</feature>
<dbReference type="Gene3D" id="1.10.340.70">
    <property type="match status" value="3"/>
</dbReference>
<evidence type="ECO:0000256" key="2">
    <source>
        <dbReference type="ARBA" id="ARBA00022771"/>
    </source>
</evidence>
<dbReference type="GO" id="GO:0001935">
    <property type="term" value="P:endothelial cell proliferation"/>
    <property type="evidence" value="ECO:0007669"/>
    <property type="project" value="UniProtKB-UniRule"/>
</dbReference>
<dbReference type="InterPro" id="IPR006612">
    <property type="entry name" value="THAP_Znf"/>
</dbReference>
<reference evidence="11 12" key="1">
    <citation type="journal article" date="2023" name="Genes (Basel)">
        <title>Chromosome-Level Genome Assembly and Circadian Gene Repertoire of the Patagonia Blennie Eleginops maclovinus-The Closest Ancestral Proxy of Antarctic Cryonotothenioids.</title>
        <authorList>
            <person name="Cheng C.C."/>
            <person name="Rivera-Colon A.G."/>
            <person name="Minhas B.F."/>
            <person name="Wilson L."/>
            <person name="Rayamajhi N."/>
            <person name="Vargas-Chacoff L."/>
            <person name="Catchen J.M."/>
        </authorList>
    </citation>
    <scope>NUCLEOTIDE SEQUENCE [LARGE SCALE GENOMIC DNA]</scope>
    <source>
        <strain evidence="11">JMC-PN-2008</strain>
    </source>
</reference>
<evidence type="ECO:0000313" key="12">
    <source>
        <dbReference type="Proteomes" id="UP001346869"/>
    </source>
</evidence>
<feature type="compositionally biased region" description="Acidic residues" evidence="9">
    <location>
        <begin position="650"/>
        <end position="664"/>
    </location>
</feature>
<keyword evidence="3" id="KW-0862">Zinc</keyword>
<dbReference type="SUPFAM" id="SSF57716">
    <property type="entry name" value="Glucocorticoid receptor-like (DNA-binding domain)"/>
    <property type="match status" value="2"/>
</dbReference>
<organism evidence="11 12">
    <name type="scientific">Eleginops maclovinus</name>
    <name type="common">Patagonian blennie</name>
    <name type="synonym">Eleginus maclovinus</name>
    <dbReference type="NCBI Taxonomy" id="56733"/>
    <lineage>
        <taxon>Eukaryota</taxon>
        <taxon>Metazoa</taxon>
        <taxon>Chordata</taxon>
        <taxon>Craniata</taxon>
        <taxon>Vertebrata</taxon>
        <taxon>Euteleostomi</taxon>
        <taxon>Actinopterygii</taxon>
        <taxon>Neopterygii</taxon>
        <taxon>Teleostei</taxon>
        <taxon>Neoteleostei</taxon>
        <taxon>Acanthomorphata</taxon>
        <taxon>Eupercaria</taxon>
        <taxon>Perciformes</taxon>
        <taxon>Notothenioidei</taxon>
        <taxon>Eleginopidae</taxon>
        <taxon>Eleginops</taxon>
    </lineage>
</organism>
<keyword evidence="12" id="KW-1185">Reference proteome</keyword>
<dbReference type="Gene3D" id="6.20.210.20">
    <property type="entry name" value="THAP domain"/>
    <property type="match status" value="1"/>
</dbReference>
<dbReference type="InterPro" id="IPR003732">
    <property type="entry name" value="Daa-tRNA_deacyls_DTD"/>
</dbReference>
<evidence type="ECO:0000256" key="6">
    <source>
        <dbReference type="ARBA" id="ARBA00048018"/>
    </source>
</evidence>
<protein>
    <recommendedName>
        <fullName evidence="8">THAP domain-containing protein 1</fullName>
    </recommendedName>
</protein>
<keyword evidence="1" id="KW-0479">Metal-binding</keyword>
<dbReference type="PANTHER" id="PTHR46600:SF11">
    <property type="entry name" value="THAP DOMAIN-CONTAINING PROTEIN 10"/>
    <property type="match status" value="1"/>
</dbReference>
<evidence type="ECO:0000256" key="7">
    <source>
        <dbReference type="PROSITE-ProRule" id="PRU00309"/>
    </source>
</evidence>
<comment type="catalytic activity">
    <reaction evidence="6">
        <text>a D-aminoacyl-tRNA + H2O = a tRNA + a D-alpha-amino acid + H(+)</text>
        <dbReference type="Rhea" id="RHEA:13953"/>
        <dbReference type="Rhea" id="RHEA-COMP:10123"/>
        <dbReference type="Rhea" id="RHEA-COMP:10124"/>
        <dbReference type="ChEBI" id="CHEBI:15377"/>
        <dbReference type="ChEBI" id="CHEBI:15378"/>
        <dbReference type="ChEBI" id="CHEBI:59871"/>
        <dbReference type="ChEBI" id="CHEBI:78442"/>
        <dbReference type="ChEBI" id="CHEBI:79333"/>
        <dbReference type="EC" id="3.1.1.96"/>
    </reaction>
</comment>
<dbReference type="SUPFAM" id="SSF69500">
    <property type="entry name" value="DTD-like"/>
    <property type="match status" value="1"/>
</dbReference>
<dbReference type="SMART" id="SM00980">
    <property type="entry name" value="THAP"/>
    <property type="match status" value="2"/>
</dbReference>
<dbReference type="PROSITE" id="PS50950">
    <property type="entry name" value="ZF_THAP"/>
    <property type="match status" value="2"/>
</dbReference>
<dbReference type="GO" id="GO:0008270">
    <property type="term" value="F:zinc ion binding"/>
    <property type="evidence" value="ECO:0007669"/>
    <property type="project" value="UniProtKB-KW"/>
</dbReference>
<feature type="domain" description="THAP-type" evidence="10">
    <location>
        <begin position="120"/>
        <end position="201"/>
    </location>
</feature>
<dbReference type="InterPro" id="IPR023509">
    <property type="entry name" value="DTD-like_sf"/>
</dbReference>
<dbReference type="InterPro" id="IPR041588">
    <property type="entry name" value="Integrase_H2C2"/>
</dbReference>
<feature type="compositionally biased region" description="Polar residues" evidence="9">
    <location>
        <begin position="791"/>
        <end position="818"/>
    </location>
</feature>
<dbReference type="GO" id="GO:0043565">
    <property type="term" value="F:sequence-specific DNA binding"/>
    <property type="evidence" value="ECO:0007669"/>
    <property type="project" value="UniProtKB-UniRule"/>
</dbReference>
<feature type="region of interest" description="Disordered" evidence="9">
    <location>
        <begin position="607"/>
        <end position="664"/>
    </location>
</feature>